<dbReference type="Pfam" id="PF03372">
    <property type="entry name" value="Exo_endo_phos"/>
    <property type="match status" value="1"/>
</dbReference>
<keyword evidence="8" id="KW-0227">DNA damage</keyword>
<feature type="active site" description="Proton acceptor" evidence="5">
    <location>
        <position position="320"/>
    </location>
</feature>
<comment type="cofactor">
    <cofactor evidence="6 8">
        <name>Mg(2+)</name>
        <dbReference type="ChEBI" id="CHEBI:18420"/>
    </cofactor>
    <cofactor evidence="6 8">
        <name>Mn(2+)</name>
        <dbReference type="ChEBI" id="CHEBI:29035"/>
    </cofactor>
    <text evidence="6 8">Probably binds two magnesium or manganese ions per subunit.</text>
</comment>
<dbReference type="PANTHER" id="PTHR22748">
    <property type="entry name" value="AP ENDONUCLEASE"/>
    <property type="match status" value="1"/>
</dbReference>
<feature type="domain" description="Endonuclease/exonuclease/phosphatase" evidence="10">
    <location>
        <begin position="72"/>
        <end position="320"/>
    </location>
</feature>
<dbReference type="EMBL" id="OVEO01000018">
    <property type="protein sequence ID" value="SPR01652.1"/>
    <property type="molecule type" value="Genomic_DNA"/>
</dbReference>
<dbReference type="NCBIfam" id="TIGR00633">
    <property type="entry name" value="xth"/>
    <property type="match status" value="1"/>
</dbReference>
<dbReference type="InterPro" id="IPR004808">
    <property type="entry name" value="AP_endonuc_1"/>
</dbReference>
<dbReference type="GO" id="GO:0006284">
    <property type="term" value="P:base-excision repair"/>
    <property type="evidence" value="ECO:0007669"/>
    <property type="project" value="TreeGrafter"/>
</dbReference>
<dbReference type="GO" id="GO:0008311">
    <property type="term" value="F:double-stranded DNA 3'-5' DNA exonuclease activity"/>
    <property type="evidence" value="ECO:0007669"/>
    <property type="project" value="TreeGrafter"/>
</dbReference>
<feature type="site" description="Transition state stabilizer" evidence="7">
    <location>
        <position position="219"/>
    </location>
</feature>
<dbReference type="PANTHER" id="PTHR22748:SF6">
    <property type="entry name" value="DNA-(APURINIC OR APYRIMIDINIC SITE) ENDONUCLEASE"/>
    <property type="match status" value="1"/>
</dbReference>
<dbReference type="GO" id="GO:0003906">
    <property type="term" value="F:DNA-(apurinic or apyrimidinic site) endonuclease activity"/>
    <property type="evidence" value="ECO:0007669"/>
    <property type="project" value="TreeGrafter"/>
</dbReference>
<keyword evidence="4 6" id="KW-0460">Magnesium</keyword>
<evidence type="ECO:0000256" key="1">
    <source>
        <dbReference type="ARBA" id="ARBA00007092"/>
    </source>
</evidence>
<feature type="active site" evidence="5">
    <location>
        <position position="175"/>
    </location>
</feature>
<protein>
    <recommendedName>
        <fullName evidence="10">Endonuclease/exonuclease/phosphatase domain-containing protein</fullName>
    </recommendedName>
</protein>
<geneLocation type="mitochondrion" evidence="11"/>
<feature type="binding site" evidence="6">
    <location>
        <position position="217"/>
    </location>
    <ligand>
        <name>Mg(2+)</name>
        <dbReference type="ChEBI" id="CHEBI:18420"/>
        <label>1</label>
    </ligand>
</feature>
<feature type="site" description="Interaction with DNA substrate" evidence="7">
    <location>
        <position position="320"/>
    </location>
</feature>
<evidence type="ECO:0000313" key="12">
    <source>
        <dbReference type="Proteomes" id="UP000290189"/>
    </source>
</evidence>
<dbReference type="GO" id="GO:0008081">
    <property type="term" value="F:phosphoric diester hydrolase activity"/>
    <property type="evidence" value="ECO:0007669"/>
    <property type="project" value="TreeGrafter"/>
</dbReference>
<dbReference type="NCBIfam" id="TIGR00195">
    <property type="entry name" value="exoDNase_III"/>
    <property type="match status" value="1"/>
</dbReference>
<keyword evidence="6" id="KW-0464">Manganese</keyword>
<sequence length="329" mass="36718">MLRCWAGHLWRRAGGARGLTRTTRGGWPSVGPMTKKRDSSTIPNADGVSVACEPAGKRAKAAVPAKPPMRILQWNVNGLRALALKGTTLKDVVAREDPDVICLSEVKCREADNPLKLPGYTCFFHESKLKKGGYAGIAMYSKSKPLDVIRGIGVADDEGRAVAIELEKLCVMCIYVPNSGSKLDRLGYRTTTWDKRLREFVAELSADKKKPIALVGDLNVAHLDIDIHDPIRNSLPRNKSAGFCDSERENFSLLLKECNLVDVWRHKYPHATVEGYTYYSHRFNMRAKQKGWRLDYVLLSDQIIDAVSEIRVLQETGSDHLPLVVDLSF</sequence>
<evidence type="ECO:0000256" key="8">
    <source>
        <dbReference type="RuleBase" id="RU362131"/>
    </source>
</evidence>
<keyword evidence="2 6" id="KW-0479">Metal-binding</keyword>
<keyword evidence="8" id="KW-0234">DNA repair</keyword>
<evidence type="ECO:0000256" key="3">
    <source>
        <dbReference type="ARBA" id="ARBA00022801"/>
    </source>
</evidence>
<reference evidence="11 12" key="1">
    <citation type="submission" date="2018-03" db="EMBL/GenBank/DDBJ databases">
        <authorList>
            <person name="Fogelqvist J."/>
        </authorList>
    </citation>
    <scope>NUCLEOTIDE SEQUENCE [LARGE SCALE GENOMIC DNA]</scope>
</reference>
<evidence type="ECO:0000256" key="4">
    <source>
        <dbReference type="ARBA" id="ARBA00022842"/>
    </source>
</evidence>
<evidence type="ECO:0000256" key="6">
    <source>
        <dbReference type="PIRSR" id="PIRSR604808-2"/>
    </source>
</evidence>
<feature type="binding site" evidence="6">
    <location>
        <position position="75"/>
    </location>
    <ligand>
        <name>Mg(2+)</name>
        <dbReference type="ChEBI" id="CHEBI:18420"/>
        <label>1</label>
    </ligand>
</feature>
<dbReference type="PROSITE" id="PS51435">
    <property type="entry name" value="AP_NUCLEASE_F1_4"/>
    <property type="match status" value="1"/>
</dbReference>
<accession>A0A3P3YN43</accession>
<dbReference type="InterPro" id="IPR005135">
    <property type="entry name" value="Endo/exonuclease/phosphatase"/>
</dbReference>
<evidence type="ECO:0000259" key="10">
    <source>
        <dbReference type="Pfam" id="PF03372"/>
    </source>
</evidence>
<evidence type="ECO:0000256" key="2">
    <source>
        <dbReference type="ARBA" id="ARBA00022723"/>
    </source>
</evidence>
<organism evidence="11 12">
    <name type="scientific">Plasmodiophora brassicae</name>
    <name type="common">Clubroot disease agent</name>
    <dbReference type="NCBI Taxonomy" id="37360"/>
    <lineage>
        <taxon>Eukaryota</taxon>
        <taxon>Sar</taxon>
        <taxon>Rhizaria</taxon>
        <taxon>Endomyxa</taxon>
        <taxon>Phytomyxea</taxon>
        <taxon>Plasmodiophorida</taxon>
        <taxon>Plasmodiophoridae</taxon>
        <taxon>Plasmodiophora</taxon>
    </lineage>
</organism>
<evidence type="ECO:0000256" key="7">
    <source>
        <dbReference type="PIRSR" id="PIRSR604808-3"/>
    </source>
</evidence>
<keyword evidence="3" id="KW-0378">Hydrolase</keyword>
<dbReference type="Gene3D" id="3.60.10.10">
    <property type="entry name" value="Endonuclease/exonuclease/phosphatase"/>
    <property type="match status" value="1"/>
</dbReference>
<evidence type="ECO:0000313" key="11">
    <source>
        <dbReference type="EMBL" id="SPR01652.1"/>
    </source>
</evidence>
<proteinExistence type="inferred from homology"/>
<feature type="binding site" evidence="6">
    <location>
        <position position="219"/>
    </location>
    <ligand>
        <name>Mg(2+)</name>
        <dbReference type="ChEBI" id="CHEBI:18420"/>
        <label>1</label>
    </ligand>
</feature>
<feature type="binding site" evidence="6">
    <location>
        <position position="105"/>
    </location>
    <ligand>
        <name>Mg(2+)</name>
        <dbReference type="ChEBI" id="CHEBI:18420"/>
        <label>1</label>
    </ligand>
</feature>
<dbReference type="InterPro" id="IPR036691">
    <property type="entry name" value="Endo/exonu/phosph_ase_sf"/>
</dbReference>
<feature type="binding site" evidence="6">
    <location>
        <position position="320"/>
    </location>
    <ligand>
        <name>Mg(2+)</name>
        <dbReference type="ChEBI" id="CHEBI:18420"/>
        <label>1</label>
    </ligand>
</feature>
<name>A0A3P3YN43_PLABS</name>
<dbReference type="AlphaFoldDB" id="A0A3P3YN43"/>
<feature type="region of interest" description="Disordered" evidence="9">
    <location>
        <begin position="20"/>
        <end position="42"/>
    </location>
</feature>
<dbReference type="Proteomes" id="UP000290189">
    <property type="component" value="Unassembled WGS sequence"/>
</dbReference>
<feature type="active site" description="Proton donor/acceptor" evidence="5">
    <location>
        <position position="217"/>
    </location>
</feature>
<comment type="similarity">
    <text evidence="1 8">Belongs to the DNA repair enzymes AP/ExoA family.</text>
</comment>
<dbReference type="SUPFAM" id="SSF56219">
    <property type="entry name" value="DNase I-like"/>
    <property type="match status" value="1"/>
</dbReference>
<dbReference type="GO" id="GO:0005634">
    <property type="term" value="C:nucleus"/>
    <property type="evidence" value="ECO:0007669"/>
    <property type="project" value="TreeGrafter"/>
</dbReference>
<feature type="binding site" evidence="6">
    <location>
        <position position="319"/>
    </location>
    <ligand>
        <name>Mg(2+)</name>
        <dbReference type="ChEBI" id="CHEBI:18420"/>
        <label>1</label>
    </ligand>
</feature>
<feature type="site" description="Important for catalytic activity" evidence="7">
    <location>
        <position position="295"/>
    </location>
</feature>
<keyword evidence="11" id="KW-0496">Mitochondrion</keyword>
<evidence type="ECO:0000256" key="5">
    <source>
        <dbReference type="PIRSR" id="PIRSR604808-1"/>
    </source>
</evidence>
<evidence type="ECO:0000256" key="9">
    <source>
        <dbReference type="SAM" id="MobiDB-lite"/>
    </source>
</evidence>
<dbReference type="GO" id="GO:0046872">
    <property type="term" value="F:metal ion binding"/>
    <property type="evidence" value="ECO:0007669"/>
    <property type="project" value="UniProtKB-KW"/>
</dbReference>
<dbReference type="CDD" id="cd09087">
    <property type="entry name" value="Ape1-like_AP-endo"/>
    <property type="match status" value="1"/>
</dbReference>
<gene>
    <name evidence="11" type="ORF">PLBR_LOCUS8867</name>
</gene>